<feature type="compositionally biased region" description="Basic and acidic residues" evidence="1">
    <location>
        <begin position="61"/>
        <end position="81"/>
    </location>
</feature>
<feature type="region of interest" description="Disordered" evidence="1">
    <location>
        <begin position="29"/>
        <end position="81"/>
    </location>
</feature>
<sequence length="122" mass="14609">MWSFINAVTFVESISFHSLKCEKEKRALTREEKERMKKQQEEKEMKREVENKKKNAKKKKAETERKAEKSKKKVEVRPRRTRIKLQDPKTIEKESNIFLWIRKKILKTAQGRLKLLFGSGSC</sequence>
<dbReference type="Proteomes" id="UP001054252">
    <property type="component" value="Unassembled WGS sequence"/>
</dbReference>
<dbReference type="EMBL" id="BPVZ01000368">
    <property type="protein sequence ID" value="GKV50446.1"/>
    <property type="molecule type" value="Genomic_DNA"/>
</dbReference>
<evidence type="ECO:0000256" key="1">
    <source>
        <dbReference type="SAM" id="MobiDB-lite"/>
    </source>
</evidence>
<proteinExistence type="predicted"/>
<keyword evidence="3" id="KW-1185">Reference proteome</keyword>
<name>A0AAV5MKI8_9ROSI</name>
<feature type="compositionally biased region" description="Basic and acidic residues" evidence="1">
    <location>
        <begin position="29"/>
        <end position="53"/>
    </location>
</feature>
<comment type="caution">
    <text evidence="2">The sequence shown here is derived from an EMBL/GenBank/DDBJ whole genome shotgun (WGS) entry which is preliminary data.</text>
</comment>
<gene>
    <name evidence="2" type="ORF">SLEP1_g57149</name>
</gene>
<protein>
    <submittedName>
        <fullName evidence="2">Uncharacterized protein</fullName>
    </submittedName>
</protein>
<evidence type="ECO:0000313" key="2">
    <source>
        <dbReference type="EMBL" id="GKV50446.1"/>
    </source>
</evidence>
<dbReference type="AlphaFoldDB" id="A0AAV5MKI8"/>
<reference evidence="2 3" key="1">
    <citation type="journal article" date="2021" name="Commun. Biol.">
        <title>The genome of Shorea leprosula (Dipterocarpaceae) highlights the ecological relevance of drought in aseasonal tropical rainforests.</title>
        <authorList>
            <person name="Ng K.K.S."/>
            <person name="Kobayashi M.J."/>
            <person name="Fawcett J.A."/>
            <person name="Hatakeyama M."/>
            <person name="Paape T."/>
            <person name="Ng C.H."/>
            <person name="Ang C.C."/>
            <person name="Tnah L.H."/>
            <person name="Lee C.T."/>
            <person name="Nishiyama T."/>
            <person name="Sese J."/>
            <person name="O'Brien M.J."/>
            <person name="Copetti D."/>
            <person name="Mohd Noor M.I."/>
            <person name="Ong R.C."/>
            <person name="Putra M."/>
            <person name="Sireger I.Z."/>
            <person name="Indrioko S."/>
            <person name="Kosugi Y."/>
            <person name="Izuno A."/>
            <person name="Isagi Y."/>
            <person name="Lee S.L."/>
            <person name="Shimizu K.K."/>
        </authorList>
    </citation>
    <scope>NUCLEOTIDE SEQUENCE [LARGE SCALE GENOMIC DNA]</scope>
    <source>
        <strain evidence="2">214</strain>
    </source>
</reference>
<organism evidence="2 3">
    <name type="scientific">Rubroshorea leprosula</name>
    <dbReference type="NCBI Taxonomy" id="152421"/>
    <lineage>
        <taxon>Eukaryota</taxon>
        <taxon>Viridiplantae</taxon>
        <taxon>Streptophyta</taxon>
        <taxon>Embryophyta</taxon>
        <taxon>Tracheophyta</taxon>
        <taxon>Spermatophyta</taxon>
        <taxon>Magnoliopsida</taxon>
        <taxon>eudicotyledons</taxon>
        <taxon>Gunneridae</taxon>
        <taxon>Pentapetalae</taxon>
        <taxon>rosids</taxon>
        <taxon>malvids</taxon>
        <taxon>Malvales</taxon>
        <taxon>Dipterocarpaceae</taxon>
        <taxon>Rubroshorea</taxon>
    </lineage>
</organism>
<accession>A0AAV5MKI8</accession>
<evidence type="ECO:0000313" key="3">
    <source>
        <dbReference type="Proteomes" id="UP001054252"/>
    </source>
</evidence>